<dbReference type="InterPro" id="IPR035906">
    <property type="entry name" value="MetI-like_sf"/>
</dbReference>
<dbReference type="AlphaFoldDB" id="A0A4R1RX93"/>
<evidence type="ECO:0000256" key="2">
    <source>
        <dbReference type="ARBA" id="ARBA00022448"/>
    </source>
</evidence>
<comment type="subcellular location">
    <subcellularLocation>
        <location evidence="1 7">Cell membrane</location>
        <topology evidence="1 7">Multi-pass membrane protein</topology>
    </subcellularLocation>
</comment>
<dbReference type="Proteomes" id="UP000295008">
    <property type="component" value="Unassembled WGS sequence"/>
</dbReference>
<feature type="transmembrane region" description="Helical" evidence="7">
    <location>
        <begin position="243"/>
        <end position="263"/>
    </location>
</feature>
<feature type="transmembrane region" description="Helical" evidence="7">
    <location>
        <begin position="160"/>
        <end position="177"/>
    </location>
</feature>
<keyword evidence="6 7" id="KW-0472">Membrane</keyword>
<evidence type="ECO:0000256" key="1">
    <source>
        <dbReference type="ARBA" id="ARBA00004651"/>
    </source>
</evidence>
<comment type="similarity">
    <text evidence="7">Belongs to the binding-protein-dependent transport system permease family.</text>
</comment>
<sequence length="306" mass="35247">MSTLSVPPKTKTRTLTQSNRITAYLFLLPNVIGFLVFTLFPILAAFGLCFVKWDFANPMEFVGAKNFLKLFRDDGFQVSFWNTLYFTIVSVPLTIASALGLAMLLYQKVKGMKFFRTVYFFPYFSSMVAVAVVWNMLYHPTMGPINHVLRLIGVQHPPDWMTSVVWVMPAIILMSVWKQVGYYMVIYLAGLQAIPEQLYEAAIIDGVNPWQKFRYITLPMLSPSTFFVSVLLVINSFKVFDQIIIMSDGVPGRAMYVLVYYIYYQAFQLFKFGYASAIAMVMFLVVLVVTIIQFKFEDKWVNYHSM</sequence>
<dbReference type="Pfam" id="PF00528">
    <property type="entry name" value="BPD_transp_1"/>
    <property type="match status" value="1"/>
</dbReference>
<evidence type="ECO:0000313" key="9">
    <source>
        <dbReference type="EMBL" id="TCL70800.1"/>
    </source>
</evidence>
<feature type="transmembrane region" description="Helical" evidence="7">
    <location>
        <begin position="275"/>
        <end position="296"/>
    </location>
</feature>
<feature type="transmembrane region" description="Helical" evidence="7">
    <location>
        <begin position="84"/>
        <end position="106"/>
    </location>
</feature>
<dbReference type="InterPro" id="IPR051393">
    <property type="entry name" value="ABC_transporter_permease"/>
</dbReference>
<name>A0A4R1RX93_HYDET</name>
<evidence type="ECO:0000256" key="7">
    <source>
        <dbReference type="RuleBase" id="RU363032"/>
    </source>
</evidence>
<evidence type="ECO:0000256" key="6">
    <source>
        <dbReference type="ARBA" id="ARBA00023136"/>
    </source>
</evidence>
<evidence type="ECO:0000259" key="8">
    <source>
        <dbReference type="PROSITE" id="PS50928"/>
    </source>
</evidence>
<evidence type="ECO:0000256" key="5">
    <source>
        <dbReference type="ARBA" id="ARBA00022989"/>
    </source>
</evidence>
<dbReference type="GO" id="GO:0055085">
    <property type="term" value="P:transmembrane transport"/>
    <property type="evidence" value="ECO:0007669"/>
    <property type="project" value="InterPro"/>
</dbReference>
<dbReference type="Gene3D" id="1.10.3720.10">
    <property type="entry name" value="MetI-like"/>
    <property type="match status" value="1"/>
</dbReference>
<dbReference type="SUPFAM" id="SSF160964">
    <property type="entry name" value="MalF N-terminal region-like"/>
    <property type="match status" value="1"/>
</dbReference>
<keyword evidence="10" id="KW-1185">Reference proteome</keyword>
<evidence type="ECO:0000313" key="10">
    <source>
        <dbReference type="Proteomes" id="UP000295008"/>
    </source>
</evidence>
<feature type="domain" description="ABC transmembrane type-1" evidence="8">
    <location>
        <begin position="80"/>
        <end position="293"/>
    </location>
</feature>
<dbReference type="CDD" id="cd06261">
    <property type="entry name" value="TM_PBP2"/>
    <property type="match status" value="1"/>
</dbReference>
<dbReference type="PANTHER" id="PTHR30193:SF37">
    <property type="entry name" value="INNER MEMBRANE ABC TRANSPORTER PERMEASE PROTEIN YCJO"/>
    <property type="match status" value="1"/>
</dbReference>
<keyword evidence="2 7" id="KW-0813">Transport</keyword>
<accession>A0A4R1RX93</accession>
<dbReference type="OrthoDB" id="42615at2"/>
<dbReference type="PANTHER" id="PTHR30193">
    <property type="entry name" value="ABC TRANSPORTER PERMEASE PROTEIN"/>
    <property type="match status" value="1"/>
</dbReference>
<feature type="transmembrane region" description="Helical" evidence="7">
    <location>
        <begin position="215"/>
        <end position="237"/>
    </location>
</feature>
<keyword evidence="3" id="KW-1003">Cell membrane</keyword>
<dbReference type="EMBL" id="SLUN01000009">
    <property type="protein sequence ID" value="TCL70800.1"/>
    <property type="molecule type" value="Genomic_DNA"/>
</dbReference>
<reference evidence="9 10" key="1">
    <citation type="submission" date="2019-03" db="EMBL/GenBank/DDBJ databases">
        <title>Genomic Encyclopedia of Type Strains, Phase IV (KMG-IV): sequencing the most valuable type-strain genomes for metagenomic binning, comparative biology and taxonomic classification.</title>
        <authorList>
            <person name="Goeker M."/>
        </authorList>
    </citation>
    <scope>NUCLEOTIDE SEQUENCE [LARGE SCALE GENOMIC DNA]</scope>
    <source>
        <strain evidence="9 10">LX-B</strain>
    </source>
</reference>
<dbReference type="GO" id="GO:0005886">
    <property type="term" value="C:plasma membrane"/>
    <property type="evidence" value="ECO:0007669"/>
    <property type="project" value="UniProtKB-SubCell"/>
</dbReference>
<organism evidence="9 10">
    <name type="scientific">Hydrogenispora ethanolica</name>
    <dbReference type="NCBI Taxonomy" id="1082276"/>
    <lineage>
        <taxon>Bacteria</taxon>
        <taxon>Bacillati</taxon>
        <taxon>Bacillota</taxon>
        <taxon>Hydrogenispora</taxon>
    </lineage>
</organism>
<protein>
    <submittedName>
        <fullName evidence="9">Carbohydrate ABC transporter membrane protein 1 (CUT1 family)</fullName>
    </submittedName>
</protein>
<evidence type="ECO:0000256" key="4">
    <source>
        <dbReference type="ARBA" id="ARBA00022692"/>
    </source>
</evidence>
<gene>
    <name evidence="9" type="ORF">EDC14_1009118</name>
</gene>
<dbReference type="InterPro" id="IPR000515">
    <property type="entry name" value="MetI-like"/>
</dbReference>
<feature type="transmembrane region" description="Helical" evidence="7">
    <location>
        <begin position="118"/>
        <end position="140"/>
    </location>
</feature>
<feature type="transmembrane region" description="Helical" evidence="7">
    <location>
        <begin position="21"/>
        <end position="53"/>
    </location>
</feature>
<dbReference type="PROSITE" id="PS50928">
    <property type="entry name" value="ABC_TM1"/>
    <property type="match status" value="1"/>
</dbReference>
<evidence type="ECO:0000256" key="3">
    <source>
        <dbReference type="ARBA" id="ARBA00022475"/>
    </source>
</evidence>
<dbReference type="SUPFAM" id="SSF161098">
    <property type="entry name" value="MetI-like"/>
    <property type="match status" value="1"/>
</dbReference>
<proteinExistence type="inferred from homology"/>
<comment type="caution">
    <text evidence="9">The sequence shown here is derived from an EMBL/GenBank/DDBJ whole genome shotgun (WGS) entry which is preliminary data.</text>
</comment>
<keyword evidence="4 7" id="KW-0812">Transmembrane</keyword>
<keyword evidence="5 7" id="KW-1133">Transmembrane helix</keyword>